<feature type="compositionally biased region" description="Basic residues" evidence="1">
    <location>
        <begin position="240"/>
        <end position="256"/>
    </location>
</feature>
<feature type="region of interest" description="Disordered" evidence="1">
    <location>
        <begin position="89"/>
        <end position="119"/>
    </location>
</feature>
<protein>
    <submittedName>
        <fullName evidence="2">Uncharacterized protein</fullName>
    </submittedName>
</protein>
<dbReference type="GeneID" id="28978522"/>
<dbReference type="AlphaFoldDB" id="A0A0P9ET54"/>
<feature type="compositionally biased region" description="Low complexity" evidence="1">
    <location>
        <begin position="89"/>
        <end position="107"/>
    </location>
</feature>
<feature type="non-terminal residue" evidence="2">
    <location>
        <position position="286"/>
    </location>
</feature>
<evidence type="ECO:0000313" key="2">
    <source>
        <dbReference type="EMBL" id="KPV72430.1"/>
    </source>
</evidence>
<accession>A0A0P9ET54</accession>
<dbReference type="RefSeq" id="XP_018268479.1">
    <property type="nucleotide sequence ID" value="XM_018418074.1"/>
</dbReference>
<proteinExistence type="predicted"/>
<feature type="compositionally biased region" description="Basic and acidic residues" evidence="1">
    <location>
        <begin position="257"/>
        <end position="279"/>
    </location>
</feature>
<evidence type="ECO:0000313" key="3">
    <source>
        <dbReference type="Proteomes" id="UP000053890"/>
    </source>
</evidence>
<reference evidence="2 3" key="1">
    <citation type="journal article" date="2015" name="Front. Microbiol.">
        <title>Genome sequence of the plant growth promoting endophytic yeast Rhodotorula graminis WP1.</title>
        <authorList>
            <person name="Firrincieli A."/>
            <person name="Otillar R."/>
            <person name="Salamov A."/>
            <person name="Schmutz J."/>
            <person name="Khan Z."/>
            <person name="Redman R.S."/>
            <person name="Fleck N.D."/>
            <person name="Lindquist E."/>
            <person name="Grigoriev I.V."/>
            <person name="Doty S.L."/>
        </authorList>
    </citation>
    <scope>NUCLEOTIDE SEQUENCE [LARGE SCALE GENOMIC DNA]</scope>
    <source>
        <strain evidence="2 3">WP1</strain>
    </source>
</reference>
<sequence>ARLDFDLDLVQLTCRRGRSLRQARPAASPHTLVHTRCRPSTRYLGSSLHWLGRRAAGPGAAVLRRPGAREPRAPVRRGRRRLLDGATAGAAAAETSTSATSSLGLARLPPPRRSPSPAAFTAPHEQHVAVPVYDAIPLGHVVPLVLAGPHALAADPAPERALHVRGRAQQLGQGRVWRLDVRRHDARPPARRLAPLVAPPRRRRLLLPCRARSPASPAPQRHDLCPNLLALARERARVRRGRRLVGQGRGRRRGRRGAVERRRGPAVELRRDGRHERGELGVVSKR</sequence>
<name>A0A0P9ET54_RHOGW</name>
<dbReference type="Proteomes" id="UP000053890">
    <property type="component" value="Unassembled WGS sequence"/>
</dbReference>
<feature type="non-terminal residue" evidence="2">
    <location>
        <position position="1"/>
    </location>
</feature>
<keyword evidence="3" id="KW-1185">Reference proteome</keyword>
<gene>
    <name evidence="2" type="ORF">RHOBADRAFT_55896</name>
</gene>
<dbReference type="EMBL" id="KQ474087">
    <property type="protein sequence ID" value="KPV72430.1"/>
    <property type="molecule type" value="Genomic_DNA"/>
</dbReference>
<feature type="region of interest" description="Disordered" evidence="1">
    <location>
        <begin position="240"/>
        <end position="286"/>
    </location>
</feature>
<organism evidence="2 3">
    <name type="scientific">Rhodotorula graminis (strain WP1)</name>
    <dbReference type="NCBI Taxonomy" id="578459"/>
    <lineage>
        <taxon>Eukaryota</taxon>
        <taxon>Fungi</taxon>
        <taxon>Dikarya</taxon>
        <taxon>Basidiomycota</taxon>
        <taxon>Pucciniomycotina</taxon>
        <taxon>Microbotryomycetes</taxon>
        <taxon>Sporidiobolales</taxon>
        <taxon>Sporidiobolaceae</taxon>
        <taxon>Rhodotorula</taxon>
    </lineage>
</organism>
<evidence type="ECO:0000256" key="1">
    <source>
        <dbReference type="SAM" id="MobiDB-lite"/>
    </source>
</evidence>